<dbReference type="Proteomes" id="UP000029264">
    <property type="component" value="Unassembled WGS sequence"/>
</dbReference>
<evidence type="ECO:0000313" key="2">
    <source>
        <dbReference type="EMBL" id="KFZ36317.1"/>
    </source>
</evidence>
<feature type="region of interest" description="Disordered" evidence="1">
    <location>
        <begin position="1"/>
        <end position="98"/>
    </location>
</feature>
<protein>
    <submittedName>
        <fullName evidence="2">Uncharacterized protein</fullName>
    </submittedName>
</protein>
<comment type="caution">
    <text evidence="2">The sequence shown here is derived from an EMBL/GenBank/DDBJ whole genome shotgun (WGS) entry which is preliminary data.</text>
</comment>
<dbReference type="RefSeq" id="WP_037445182.1">
    <property type="nucleotide sequence ID" value="NZ_JPEO01000019.1"/>
</dbReference>
<feature type="compositionally biased region" description="Basic residues" evidence="1">
    <location>
        <begin position="50"/>
        <end position="73"/>
    </location>
</feature>
<evidence type="ECO:0000313" key="3">
    <source>
        <dbReference type="Proteomes" id="UP000029264"/>
    </source>
</evidence>
<name>A0A094JAS4_9GAMM</name>
<gene>
    <name evidence="2" type="ORF">HR45_16800</name>
</gene>
<dbReference type="EMBL" id="JPEO01000019">
    <property type="protein sequence ID" value="KFZ36317.1"/>
    <property type="molecule type" value="Genomic_DNA"/>
</dbReference>
<sequence>MGLETIYAMQALPPPNQYKSKRDVKQVSDSAEVAPEHENEQKAITPHLQERRKRVERRKAQRPFARERRKGNRRQPQNREPEQSAASSDSGAIIDITV</sequence>
<keyword evidence="3" id="KW-1185">Reference proteome</keyword>
<evidence type="ECO:0000256" key="1">
    <source>
        <dbReference type="SAM" id="MobiDB-lite"/>
    </source>
</evidence>
<dbReference type="AlphaFoldDB" id="A0A094JAS4"/>
<accession>A0A094JAS4</accession>
<proteinExistence type="predicted"/>
<feature type="compositionally biased region" description="Low complexity" evidence="1">
    <location>
        <begin position="84"/>
        <end position="98"/>
    </location>
</feature>
<organism evidence="2 3">
    <name type="scientific">Shewanella mangrovi</name>
    <dbReference type="NCBI Taxonomy" id="1515746"/>
    <lineage>
        <taxon>Bacteria</taxon>
        <taxon>Pseudomonadati</taxon>
        <taxon>Pseudomonadota</taxon>
        <taxon>Gammaproteobacteria</taxon>
        <taxon>Alteromonadales</taxon>
        <taxon>Shewanellaceae</taxon>
        <taxon>Shewanella</taxon>
    </lineage>
</organism>
<reference evidence="2 3" key="1">
    <citation type="submission" date="2014-06" db="EMBL/GenBank/DDBJ databases">
        <title>Shewanella sp. YQH10.</title>
        <authorList>
            <person name="Liu Y."/>
            <person name="Zeng R."/>
        </authorList>
    </citation>
    <scope>NUCLEOTIDE SEQUENCE [LARGE SCALE GENOMIC DNA]</scope>
    <source>
        <strain evidence="2 3">YQH10</strain>
    </source>
</reference>